<sequence length="690" mass="76525">MERPNAGPDQIGDGSQHYSLEPHTEERTTQSTNANLFDANDHEIFINAYTSMPNQQLGNGWSLPQNMYQHQPRYMAGPSNAPPTPSLPVEQPFYNQCINGPPAPDTTPYIFLPLTPNANPSPRSTPCQVAQNPQLNLNPALQHPSYVYATAIQPATSNAGYSSLGDHGSPSGFYHHVSQPNHLQAQSGFYHGVAQPGHLPAQSDFPHGVTQPTDVQAQNNVYQDAAQPSARRARKRRRPRSQERGTASRGNQYPRPNAAQVEGRVNDSKRPRTGQSQAIPICDQTSRDPTNAGVPVRFQKFEGKIKETLSKPNKPPVSREKKSRINAPEDYDDPQQIHDCESKKLAVPGGLKYSGPGEAFAKFRECKALLHKKAEKCTYPYNDETFPRNDPEWCFYAMLLYDAMANWESYQEWMKCLPKDLCNKKQQDLIKKCRERMERRVEILQARESNNASDEADDEEVNRPLLELADLLPTPEEAKHLPSLVEQHEKVLGKNSVLNQEAATGESWRLLYYAWEAQQGRTGARPGTGKDGTWESYPSFLDRLLALVNVVRTTKQVVKDLLTLGDGSAQHLANNPYAAQAGKGENLKNNVGKKFPKPKKKAEATEEAEGPGKKAKAPKSKSSTSNSQHQGEAGEIGLPIVDADDSRVDPSLENEGEPSRALLTAGDHTQLEAHPEDSAEAAVLEHLRWL</sequence>
<gene>
    <name evidence="2" type="ORF">CBYS24578_00009038</name>
</gene>
<feature type="region of interest" description="Disordered" evidence="1">
    <location>
        <begin position="579"/>
        <end position="678"/>
    </location>
</feature>
<proteinExistence type="predicted"/>
<dbReference type="OrthoDB" id="4814848at2759"/>
<accession>A0A9N9XY77</accession>
<reference evidence="2 3" key="2">
    <citation type="submission" date="2021-10" db="EMBL/GenBank/DDBJ databases">
        <authorList>
            <person name="Piombo E."/>
        </authorList>
    </citation>
    <scope>NUCLEOTIDE SEQUENCE [LARGE SCALE GENOMIC DNA]</scope>
</reference>
<reference evidence="3" key="1">
    <citation type="submission" date="2019-06" db="EMBL/GenBank/DDBJ databases">
        <authorList>
            <person name="Broberg M."/>
        </authorList>
    </citation>
    <scope>NUCLEOTIDE SEQUENCE [LARGE SCALE GENOMIC DNA]</scope>
</reference>
<evidence type="ECO:0000313" key="3">
    <source>
        <dbReference type="Proteomes" id="UP000754883"/>
    </source>
</evidence>
<feature type="compositionally biased region" description="Polar residues" evidence="1">
    <location>
        <begin position="273"/>
        <end position="289"/>
    </location>
</feature>
<dbReference type="Proteomes" id="UP000754883">
    <property type="component" value="Unassembled WGS sequence"/>
</dbReference>
<feature type="region of interest" description="Disordered" evidence="1">
    <location>
        <begin position="305"/>
        <end position="335"/>
    </location>
</feature>
<feature type="compositionally biased region" description="Polar residues" evidence="1">
    <location>
        <begin position="210"/>
        <end position="222"/>
    </location>
</feature>
<evidence type="ECO:0000313" key="2">
    <source>
        <dbReference type="EMBL" id="CAG9978002.1"/>
    </source>
</evidence>
<evidence type="ECO:0000256" key="1">
    <source>
        <dbReference type="SAM" id="MobiDB-lite"/>
    </source>
</evidence>
<organism evidence="2 3">
    <name type="scientific">Clonostachys byssicola</name>
    <dbReference type="NCBI Taxonomy" id="160290"/>
    <lineage>
        <taxon>Eukaryota</taxon>
        <taxon>Fungi</taxon>
        <taxon>Dikarya</taxon>
        <taxon>Ascomycota</taxon>
        <taxon>Pezizomycotina</taxon>
        <taxon>Sordariomycetes</taxon>
        <taxon>Hypocreomycetidae</taxon>
        <taxon>Hypocreales</taxon>
        <taxon>Bionectriaceae</taxon>
        <taxon>Clonostachys</taxon>
    </lineage>
</organism>
<feature type="compositionally biased region" description="Basic and acidic residues" evidence="1">
    <location>
        <begin position="669"/>
        <end position="678"/>
    </location>
</feature>
<name>A0A9N9XY77_9HYPO</name>
<dbReference type="AlphaFoldDB" id="A0A9N9XY77"/>
<feature type="region of interest" description="Disordered" evidence="1">
    <location>
        <begin position="192"/>
        <end position="293"/>
    </location>
</feature>
<dbReference type="EMBL" id="CABFNO020001298">
    <property type="protein sequence ID" value="CAG9978002.1"/>
    <property type="molecule type" value="Genomic_DNA"/>
</dbReference>
<comment type="caution">
    <text evidence="2">The sequence shown here is derived from an EMBL/GenBank/DDBJ whole genome shotgun (WGS) entry which is preliminary data.</text>
</comment>
<keyword evidence="3" id="KW-1185">Reference proteome</keyword>
<feature type="region of interest" description="Disordered" evidence="1">
    <location>
        <begin position="1"/>
        <end position="33"/>
    </location>
</feature>
<protein>
    <submittedName>
        <fullName evidence="2">Uncharacterized protein</fullName>
    </submittedName>
</protein>